<feature type="compositionally biased region" description="Basic and acidic residues" evidence="1">
    <location>
        <begin position="72"/>
        <end position="91"/>
    </location>
</feature>
<feature type="compositionally biased region" description="Acidic residues" evidence="1">
    <location>
        <begin position="56"/>
        <end position="71"/>
    </location>
</feature>
<organism evidence="2 3">
    <name type="scientific">Aplosporella prunicola CBS 121167</name>
    <dbReference type="NCBI Taxonomy" id="1176127"/>
    <lineage>
        <taxon>Eukaryota</taxon>
        <taxon>Fungi</taxon>
        <taxon>Dikarya</taxon>
        <taxon>Ascomycota</taxon>
        <taxon>Pezizomycotina</taxon>
        <taxon>Dothideomycetes</taxon>
        <taxon>Dothideomycetes incertae sedis</taxon>
        <taxon>Botryosphaeriales</taxon>
        <taxon>Aplosporellaceae</taxon>
        <taxon>Aplosporella</taxon>
    </lineage>
</organism>
<reference evidence="2" key="1">
    <citation type="journal article" date="2020" name="Stud. Mycol.">
        <title>101 Dothideomycetes genomes: a test case for predicting lifestyles and emergence of pathogens.</title>
        <authorList>
            <person name="Haridas S."/>
            <person name="Albert R."/>
            <person name="Binder M."/>
            <person name="Bloem J."/>
            <person name="Labutti K."/>
            <person name="Salamov A."/>
            <person name="Andreopoulos B."/>
            <person name="Baker S."/>
            <person name="Barry K."/>
            <person name="Bills G."/>
            <person name="Bluhm B."/>
            <person name="Cannon C."/>
            <person name="Castanera R."/>
            <person name="Culley D."/>
            <person name="Daum C."/>
            <person name="Ezra D."/>
            <person name="Gonzalez J."/>
            <person name="Henrissat B."/>
            <person name="Kuo A."/>
            <person name="Liang C."/>
            <person name="Lipzen A."/>
            <person name="Lutzoni F."/>
            <person name="Magnuson J."/>
            <person name="Mondo S."/>
            <person name="Nolan M."/>
            <person name="Ohm R."/>
            <person name="Pangilinan J."/>
            <person name="Park H.-J."/>
            <person name="Ramirez L."/>
            <person name="Alfaro M."/>
            <person name="Sun H."/>
            <person name="Tritt A."/>
            <person name="Yoshinaga Y."/>
            <person name="Zwiers L.-H."/>
            <person name="Turgeon B."/>
            <person name="Goodwin S."/>
            <person name="Spatafora J."/>
            <person name="Crous P."/>
            <person name="Grigoriev I."/>
        </authorList>
    </citation>
    <scope>NUCLEOTIDE SEQUENCE</scope>
    <source>
        <strain evidence="2">CBS 121167</strain>
    </source>
</reference>
<accession>A0A6A6AWL9</accession>
<gene>
    <name evidence="2" type="ORF">K452DRAFT_313263</name>
</gene>
<feature type="compositionally biased region" description="Polar residues" evidence="1">
    <location>
        <begin position="17"/>
        <end position="32"/>
    </location>
</feature>
<sequence>MSPIKISGIFIDDDKNNSLIEGGQSTMDVTDDQQLSDVDLDRALNDEFQKAMAMEATDDQQNDDGSDDGSEDRELNEEFRKAMETTDHGSDDWEISLLEGETGSCTDTLPSAESTANGAALPAQSSQLSTTSTQGNTTVHTPSTNSAAPHNRTGKGKSRVYGERTDRSKHGNSMNGRKRTAFPDCVRSS</sequence>
<dbReference type="EMBL" id="ML995524">
    <property type="protein sequence ID" value="KAF2136339.1"/>
    <property type="molecule type" value="Genomic_DNA"/>
</dbReference>
<dbReference type="Proteomes" id="UP000799438">
    <property type="component" value="Unassembled WGS sequence"/>
</dbReference>
<keyword evidence="3" id="KW-1185">Reference proteome</keyword>
<feature type="compositionally biased region" description="Low complexity" evidence="1">
    <location>
        <begin position="124"/>
        <end position="141"/>
    </location>
</feature>
<evidence type="ECO:0000256" key="1">
    <source>
        <dbReference type="SAM" id="MobiDB-lite"/>
    </source>
</evidence>
<feature type="region of interest" description="Disordered" evidence="1">
    <location>
        <begin position="51"/>
        <end position="189"/>
    </location>
</feature>
<proteinExistence type="predicted"/>
<feature type="compositionally biased region" description="Polar residues" evidence="1">
    <location>
        <begin position="103"/>
        <end position="117"/>
    </location>
</feature>
<dbReference type="AlphaFoldDB" id="A0A6A6AWL9"/>
<name>A0A6A6AWL9_9PEZI</name>
<dbReference type="GeneID" id="54301142"/>
<feature type="compositionally biased region" description="Basic and acidic residues" evidence="1">
    <location>
        <begin position="160"/>
        <end position="169"/>
    </location>
</feature>
<feature type="region of interest" description="Disordered" evidence="1">
    <location>
        <begin position="1"/>
        <end position="32"/>
    </location>
</feature>
<evidence type="ECO:0000313" key="3">
    <source>
        <dbReference type="Proteomes" id="UP000799438"/>
    </source>
</evidence>
<dbReference type="RefSeq" id="XP_033392057.1">
    <property type="nucleotide sequence ID" value="XM_033543645.1"/>
</dbReference>
<evidence type="ECO:0000313" key="2">
    <source>
        <dbReference type="EMBL" id="KAF2136339.1"/>
    </source>
</evidence>
<protein>
    <submittedName>
        <fullName evidence="2">Uncharacterized protein</fullName>
    </submittedName>
</protein>